<sequence>MDLHFLSELTETPGPYATVYLDASHDSESADRELELRWAGHRTELAAQGADEPTLAALDRAVADADPAVGRAGRALVAADGRVLLDRILAEPPARPSATWGPAPDVLPLLLDVPEPTTAVVVRVDKSGGEILLAGEDGAGAQQVDEIRGDRYPLHKTRGGGWKHLKMQHTVENTWRANVAALAERVDTEVRRTGARLLVLAGDGQSRTLLRGALAERSASIAVDVEHSGGRSGADDDALAGAVEAAARNVVDAERQAVLDRLDQALGRPDGLAVGGLEPVLEALRAQQVDTLFLDGGVDRDGELWVGEVASQVATDAERLRGLGSEPVGQVPVDVALLAAAAASGAAFEPLGGGRTGLVGKPVEDGVAALLRYPLVTHQGP</sequence>
<dbReference type="EMBL" id="JAVREJ010000003">
    <property type="protein sequence ID" value="MDT0349346.1"/>
    <property type="molecule type" value="Genomic_DNA"/>
</dbReference>
<proteinExistence type="predicted"/>
<evidence type="ECO:0000313" key="2">
    <source>
        <dbReference type="Proteomes" id="UP001183202"/>
    </source>
</evidence>
<organism evidence="1 2">
    <name type="scientific">Pseudonocardia charpentierae</name>
    <dbReference type="NCBI Taxonomy" id="3075545"/>
    <lineage>
        <taxon>Bacteria</taxon>
        <taxon>Bacillati</taxon>
        <taxon>Actinomycetota</taxon>
        <taxon>Actinomycetes</taxon>
        <taxon>Pseudonocardiales</taxon>
        <taxon>Pseudonocardiaceae</taxon>
        <taxon>Pseudonocardia</taxon>
    </lineage>
</organism>
<dbReference type="Proteomes" id="UP001183202">
    <property type="component" value="Unassembled WGS sequence"/>
</dbReference>
<keyword evidence="2" id="KW-1185">Reference proteome</keyword>
<protein>
    <submittedName>
        <fullName evidence="1">Vms1/Ankzf1 family peptidyl-tRNA hydrolase</fullName>
    </submittedName>
</protein>
<gene>
    <name evidence="1" type="ORF">RM445_07375</name>
</gene>
<keyword evidence="1" id="KW-0378">Hydrolase</keyword>
<dbReference type="GO" id="GO:0016787">
    <property type="term" value="F:hydrolase activity"/>
    <property type="evidence" value="ECO:0007669"/>
    <property type="project" value="UniProtKB-KW"/>
</dbReference>
<accession>A0ABU2N5Y3</accession>
<name>A0ABU2N5Y3_9PSEU</name>
<dbReference type="Pfam" id="PF18844">
    <property type="entry name" value="baeRF_family2"/>
    <property type="match status" value="1"/>
</dbReference>
<dbReference type="RefSeq" id="WP_311555358.1">
    <property type="nucleotide sequence ID" value="NZ_JAVREJ010000003.1"/>
</dbReference>
<evidence type="ECO:0000313" key="1">
    <source>
        <dbReference type="EMBL" id="MDT0349346.1"/>
    </source>
</evidence>
<reference evidence="2" key="1">
    <citation type="submission" date="2023-07" db="EMBL/GenBank/DDBJ databases">
        <title>30 novel species of actinomycetes from the DSMZ collection.</title>
        <authorList>
            <person name="Nouioui I."/>
        </authorList>
    </citation>
    <scope>NUCLEOTIDE SEQUENCE [LARGE SCALE GENOMIC DNA]</scope>
    <source>
        <strain evidence="2">DSM 45834</strain>
    </source>
</reference>
<dbReference type="InterPro" id="IPR040701">
    <property type="entry name" value="Bact_RF_family2"/>
</dbReference>
<comment type="caution">
    <text evidence="1">The sequence shown here is derived from an EMBL/GenBank/DDBJ whole genome shotgun (WGS) entry which is preliminary data.</text>
</comment>